<dbReference type="CDD" id="cd16393">
    <property type="entry name" value="SPO0J_N"/>
    <property type="match status" value="1"/>
</dbReference>
<organism evidence="5 6">
    <name type="scientific">Candidatus Taylorbacteria bacterium RIFCSPHIGHO2_02_FULL_44_12</name>
    <dbReference type="NCBI Taxonomy" id="1802308"/>
    <lineage>
        <taxon>Bacteria</taxon>
        <taxon>Candidatus Tayloriibacteriota</taxon>
    </lineage>
</organism>
<dbReference type="PANTHER" id="PTHR33375:SF1">
    <property type="entry name" value="CHROMOSOME-PARTITIONING PROTEIN PARB-RELATED"/>
    <property type="match status" value="1"/>
</dbReference>
<dbReference type="InterPro" id="IPR004437">
    <property type="entry name" value="ParB/RepB/Spo0J"/>
</dbReference>
<dbReference type="Proteomes" id="UP000178413">
    <property type="component" value="Unassembled WGS sequence"/>
</dbReference>
<protein>
    <recommendedName>
        <fullName evidence="4">ParB-like N-terminal domain-containing protein</fullName>
    </recommendedName>
</protein>
<comment type="similarity">
    <text evidence="1">Belongs to the ParB family.</text>
</comment>
<dbReference type="InterPro" id="IPR050336">
    <property type="entry name" value="Chromosome_partition/occlusion"/>
</dbReference>
<dbReference type="GO" id="GO:0005694">
    <property type="term" value="C:chromosome"/>
    <property type="evidence" value="ECO:0007669"/>
    <property type="project" value="TreeGrafter"/>
</dbReference>
<evidence type="ECO:0000256" key="1">
    <source>
        <dbReference type="ARBA" id="ARBA00006295"/>
    </source>
</evidence>
<dbReference type="InterPro" id="IPR041468">
    <property type="entry name" value="HTH_ParB/Spo0J"/>
</dbReference>
<dbReference type="GO" id="GO:0007059">
    <property type="term" value="P:chromosome segregation"/>
    <property type="evidence" value="ECO:0007669"/>
    <property type="project" value="UniProtKB-KW"/>
</dbReference>
<dbReference type="SMART" id="SM00470">
    <property type="entry name" value="ParB"/>
    <property type="match status" value="1"/>
</dbReference>
<gene>
    <name evidence="5" type="ORF">A3D50_00250</name>
</gene>
<comment type="caution">
    <text evidence="5">The sequence shown here is derived from an EMBL/GenBank/DDBJ whole genome shotgun (WGS) entry which is preliminary data.</text>
</comment>
<dbReference type="PANTHER" id="PTHR33375">
    <property type="entry name" value="CHROMOSOME-PARTITIONING PROTEIN PARB-RELATED"/>
    <property type="match status" value="1"/>
</dbReference>
<dbReference type="SUPFAM" id="SSF109709">
    <property type="entry name" value="KorB DNA-binding domain-like"/>
    <property type="match status" value="1"/>
</dbReference>
<accession>A0A1G2MKU1</accession>
<dbReference type="GO" id="GO:0003677">
    <property type="term" value="F:DNA binding"/>
    <property type="evidence" value="ECO:0007669"/>
    <property type="project" value="UniProtKB-KW"/>
</dbReference>
<feature type="domain" description="ParB-like N-terminal" evidence="4">
    <location>
        <begin position="12"/>
        <end position="112"/>
    </location>
</feature>
<dbReference type="AlphaFoldDB" id="A0A1G2MKU1"/>
<dbReference type="Gene3D" id="1.10.10.2830">
    <property type="match status" value="1"/>
</dbReference>
<reference evidence="5 6" key="1">
    <citation type="journal article" date="2016" name="Nat. Commun.">
        <title>Thousands of microbial genomes shed light on interconnected biogeochemical processes in an aquifer system.</title>
        <authorList>
            <person name="Anantharaman K."/>
            <person name="Brown C.T."/>
            <person name="Hug L.A."/>
            <person name="Sharon I."/>
            <person name="Castelle C.J."/>
            <person name="Probst A.J."/>
            <person name="Thomas B.C."/>
            <person name="Singh A."/>
            <person name="Wilkins M.J."/>
            <person name="Karaoz U."/>
            <person name="Brodie E.L."/>
            <person name="Williams K.H."/>
            <person name="Hubbard S.S."/>
            <person name="Banfield J.F."/>
        </authorList>
    </citation>
    <scope>NUCLEOTIDE SEQUENCE [LARGE SCALE GENOMIC DNA]</scope>
</reference>
<dbReference type="InterPro" id="IPR036086">
    <property type="entry name" value="ParB/Sulfiredoxin_sf"/>
</dbReference>
<dbReference type="Pfam" id="PF02195">
    <property type="entry name" value="ParB_N"/>
    <property type="match status" value="1"/>
</dbReference>
<proteinExistence type="inferred from homology"/>
<dbReference type="FunFam" id="1.10.10.2830:FF:000001">
    <property type="entry name" value="Chromosome partitioning protein ParB"/>
    <property type="match status" value="1"/>
</dbReference>
<dbReference type="InterPro" id="IPR057240">
    <property type="entry name" value="ParB_dimer_C"/>
</dbReference>
<keyword evidence="2" id="KW-0159">Chromosome partition</keyword>
<sequence>MPSTSFTGDAVFWVQVDKVHPNPYQPRREFDEDKLRALAESIRMYGILQPLTVTRQEVFREDGGMIVEYELISGERRLRASKIAGLSQVPVLIRSGEEGGLLKLEMAIIENLQREDLNPVDRARSFERLSKEFGLKQHQISEKIGKSREYVSNSMRILLLPDEMITALEEGRISEGHTRPLLMLSEKPEEQIVLFKEILTKKLTVREAEAASRRVATDRVRKRAKYLDPAILELERRFNETLGTRVKIERTNDTGGVVTIDFFSSEDLQVLFSRIKDVSSIQLPNNNDNQQPVINNQLPVDDRTDIEKDKEENEDIYSLKNFAI</sequence>
<dbReference type="FunFam" id="3.90.1530.30:FF:000001">
    <property type="entry name" value="Chromosome partitioning protein ParB"/>
    <property type="match status" value="1"/>
</dbReference>
<dbReference type="Gene3D" id="3.90.1530.30">
    <property type="match status" value="1"/>
</dbReference>
<dbReference type="STRING" id="1802308.A3D50_00250"/>
<name>A0A1G2MKU1_9BACT</name>
<evidence type="ECO:0000313" key="5">
    <source>
        <dbReference type="EMBL" id="OHA24483.1"/>
    </source>
</evidence>
<evidence type="ECO:0000259" key="4">
    <source>
        <dbReference type="SMART" id="SM00470"/>
    </source>
</evidence>
<dbReference type="NCBIfam" id="TIGR00180">
    <property type="entry name" value="parB_part"/>
    <property type="match status" value="1"/>
</dbReference>
<dbReference type="Pfam" id="PF23552">
    <property type="entry name" value="ParB_C"/>
    <property type="match status" value="1"/>
</dbReference>
<keyword evidence="3" id="KW-0238">DNA-binding</keyword>
<evidence type="ECO:0000313" key="6">
    <source>
        <dbReference type="Proteomes" id="UP000178413"/>
    </source>
</evidence>
<evidence type="ECO:0000256" key="2">
    <source>
        <dbReference type="ARBA" id="ARBA00022829"/>
    </source>
</evidence>
<dbReference type="SUPFAM" id="SSF110849">
    <property type="entry name" value="ParB/Sulfiredoxin"/>
    <property type="match status" value="1"/>
</dbReference>
<dbReference type="Pfam" id="PF17762">
    <property type="entry name" value="HTH_ParB"/>
    <property type="match status" value="1"/>
</dbReference>
<dbReference type="EMBL" id="MHRM01000003">
    <property type="protein sequence ID" value="OHA24483.1"/>
    <property type="molecule type" value="Genomic_DNA"/>
</dbReference>
<evidence type="ECO:0000256" key="3">
    <source>
        <dbReference type="ARBA" id="ARBA00023125"/>
    </source>
</evidence>
<dbReference type="InterPro" id="IPR003115">
    <property type="entry name" value="ParB_N"/>
</dbReference>